<reference evidence="6 7" key="1">
    <citation type="submission" date="2017-12" db="EMBL/GenBank/DDBJ databases">
        <title>Hemimetabolous genomes reveal molecular basis of termite eusociality.</title>
        <authorList>
            <person name="Harrison M.C."/>
            <person name="Jongepier E."/>
            <person name="Robertson H.M."/>
            <person name="Arning N."/>
            <person name="Bitard-Feildel T."/>
            <person name="Chao H."/>
            <person name="Childers C.P."/>
            <person name="Dinh H."/>
            <person name="Doddapaneni H."/>
            <person name="Dugan S."/>
            <person name="Gowin J."/>
            <person name="Greiner C."/>
            <person name="Han Y."/>
            <person name="Hu H."/>
            <person name="Hughes D.S.T."/>
            <person name="Huylmans A.-K."/>
            <person name="Kemena C."/>
            <person name="Kremer L.P.M."/>
            <person name="Lee S.L."/>
            <person name="Lopez-Ezquerra A."/>
            <person name="Mallet L."/>
            <person name="Monroy-Kuhn J.M."/>
            <person name="Moser A."/>
            <person name="Murali S.C."/>
            <person name="Muzny D.M."/>
            <person name="Otani S."/>
            <person name="Piulachs M.-D."/>
            <person name="Poelchau M."/>
            <person name="Qu J."/>
            <person name="Schaub F."/>
            <person name="Wada-Katsumata A."/>
            <person name="Worley K.C."/>
            <person name="Xie Q."/>
            <person name="Ylla G."/>
            <person name="Poulsen M."/>
            <person name="Gibbs R.A."/>
            <person name="Schal C."/>
            <person name="Richards S."/>
            <person name="Belles X."/>
            <person name="Korb J."/>
            <person name="Bornberg-Bauer E."/>
        </authorList>
    </citation>
    <scope>NUCLEOTIDE SEQUENCE [LARGE SCALE GENOMIC DNA]</scope>
    <source>
        <tissue evidence="6">Whole body</tissue>
    </source>
</reference>
<feature type="compositionally biased region" description="Basic and acidic residues" evidence="3">
    <location>
        <begin position="10"/>
        <end position="23"/>
    </location>
</feature>
<organism evidence="6 7">
    <name type="scientific">Cryptotermes secundus</name>
    <dbReference type="NCBI Taxonomy" id="105785"/>
    <lineage>
        <taxon>Eukaryota</taxon>
        <taxon>Metazoa</taxon>
        <taxon>Ecdysozoa</taxon>
        <taxon>Arthropoda</taxon>
        <taxon>Hexapoda</taxon>
        <taxon>Insecta</taxon>
        <taxon>Pterygota</taxon>
        <taxon>Neoptera</taxon>
        <taxon>Polyneoptera</taxon>
        <taxon>Dictyoptera</taxon>
        <taxon>Blattodea</taxon>
        <taxon>Blattoidea</taxon>
        <taxon>Termitoidae</taxon>
        <taxon>Kalotermitidae</taxon>
        <taxon>Cryptotermitinae</taxon>
        <taxon>Cryptotermes</taxon>
    </lineage>
</organism>
<keyword evidence="2" id="KW-0677">Repeat</keyword>
<dbReference type="InterPro" id="IPR011047">
    <property type="entry name" value="Quinoprotein_ADH-like_sf"/>
</dbReference>
<feature type="compositionally biased region" description="Basic and acidic residues" evidence="3">
    <location>
        <begin position="1443"/>
        <end position="1454"/>
    </location>
</feature>
<dbReference type="InterPro" id="IPR001680">
    <property type="entry name" value="WD40_rpt"/>
</dbReference>
<dbReference type="InterPro" id="IPR000318">
    <property type="entry name" value="Nase_comp1_CS"/>
</dbReference>
<dbReference type="SUPFAM" id="SSF52540">
    <property type="entry name" value="P-loop containing nucleoside triphosphate hydrolases"/>
    <property type="match status" value="1"/>
</dbReference>
<dbReference type="OrthoDB" id="2325716at2759"/>
<dbReference type="EMBL" id="NEVH01016313">
    <property type="protein sequence ID" value="PNF25715.1"/>
    <property type="molecule type" value="Genomic_DNA"/>
</dbReference>
<feature type="domain" description="NWD1/2-like winged helix-turn-helix" evidence="5">
    <location>
        <begin position="747"/>
        <end position="855"/>
    </location>
</feature>
<dbReference type="Pfam" id="PF24883">
    <property type="entry name" value="NPHP3_N"/>
    <property type="match status" value="1"/>
</dbReference>
<dbReference type="InterPro" id="IPR030934">
    <property type="entry name" value="Intein_C"/>
</dbReference>
<evidence type="ECO:0000259" key="4">
    <source>
        <dbReference type="Pfam" id="PF24883"/>
    </source>
</evidence>
<dbReference type="InterPro" id="IPR056884">
    <property type="entry name" value="NPHP3-like_N"/>
</dbReference>
<dbReference type="FunCoup" id="A0A2J7QAW1">
    <property type="interactions" value="31"/>
</dbReference>
<dbReference type="STRING" id="105785.A0A2J7QAW1"/>
<evidence type="ECO:0008006" key="8">
    <source>
        <dbReference type="Google" id="ProtNLM"/>
    </source>
</evidence>
<dbReference type="Pfam" id="PF25469">
    <property type="entry name" value="WHD_NWD1"/>
    <property type="match status" value="1"/>
</dbReference>
<dbReference type="SUPFAM" id="SSF50998">
    <property type="entry name" value="Quinoprotein alcohol dehydrogenase-like"/>
    <property type="match status" value="1"/>
</dbReference>
<feature type="region of interest" description="Disordered" evidence="3">
    <location>
        <begin position="130"/>
        <end position="150"/>
    </location>
</feature>
<dbReference type="PANTHER" id="PTHR19871">
    <property type="entry name" value="BETA TRANSDUCIN-RELATED PROTEIN"/>
    <property type="match status" value="1"/>
</dbReference>
<accession>A0A2J7QAW1</accession>
<evidence type="ECO:0000256" key="3">
    <source>
        <dbReference type="SAM" id="MobiDB-lite"/>
    </source>
</evidence>
<dbReference type="Gene3D" id="2.130.10.10">
    <property type="entry name" value="YVTN repeat-like/Quinoprotein amine dehydrogenase"/>
    <property type="match status" value="2"/>
</dbReference>
<dbReference type="CDD" id="cd00009">
    <property type="entry name" value="AAA"/>
    <property type="match status" value="1"/>
</dbReference>
<keyword evidence="1" id="KW-0853">WD repeat</keyword>
<feature type="region of interest" description="Disordered" evidence="3">
    <location>
        <begin position="1"/>
        <end position="72"/>
    </location>
</feature>
<dbReference type="PROSITE" id="PS50818">
    <property type="entry name" value="INTEIN_C_TER"/>
    <property type="match status" value="1"/>
</dbReference>
<dbReference type="SMART" id="SM00320">
    <property type="entry name" value="WD40"/>
    <property type="match status" value="4"/>
</dbReference>
<evidence type="ECO:0000313" key="7">
    <source>
        <dbReference type="Proteomes" id="UP000235965"/>
    </source>
</evidence>
<dbReference type="PANTHER" id="PTHR19871:SF37">
    <property type="entry name" value="GH25853P"/>
    <property type="match status" value="1"/>
</dbReference>
<dbReference type="InterPro" id="IPR052752">
    <property type="entry name" value="NACHT-WD_repeat"/>
</dbReference>
<feature type="domain" description="Nephrocystin 3-like N-terminal" evidence="4">
    <location>
        <begin position="528"/>
        <end position="644"/>
    </location>
</feature>
<evidence type="ECO:0000256" key="2">
    <source>
        <dbReference type="ARBA" id="ARBA00022737"/>
    </source>
</evidence>
<dbReference type="InterPro" id="IPR057588">
    <property type="entry name" value="NWD1/2-like_WH"/>
</dbReference>
<name>A0A2J7QAW1_9NEOP</name>
<comment type="caution">
    <text evidence="6">The sequence shown here is derived from an EMBL/GenBank/DDBJ whole genome shotgun (WGS) entry which is preliminary data.</text>
</comment>
<protein>
    <recommendedName>
        <fullName evidence="8">NACHT domain-containing protein</fullName>
    </recommendedName>
</protein>
<evidence type="ECO:0000259" key="5">
    <source>
        <dbReference type="Pfam" id="PF25469"/>
    </source>
</evidence>
<dbReference type="Pfam" id="PF00400">
    <property type="entry name" value="WD40"/>
    <property type="match status" value="1"/>
</dbReference>
<dbReference type="InterPro" id="IPR027417">
    <property type="entry name" value="P-loop_NTPase"/>
</dbReference>
<dbReference type="Gene3D" id="3.40.50.300">
    <property type="entry name" value="P-loop containing nucleotide triphosphate hydrolases"/>
    <property type="match status" value="1"/>
</dbReference>
<dbReference type="Proteomes" id="UP000235965">
    <property type="component" value="Unassembled WGS sequence"/>
</dbReference>
<dbReference type="PROSITE" id="PS00699">
    <property type="entry name" value="NITROGENASE_1_1"/>
    <property type="match status" value="1"/>
</dbReference>
<dbReference type="InterPro" id="IPR015943">
    <property type="entry name" value="WD40/YVTN_repeat-like_dom_sf"/>
</dbReference>
<sequence length="1454" mass="163416">MGSSCSSGQAHKDRDSVSTRSEESIACCRSPSYQVSGKKSCQQQQEADGKGRKQQQHGNHSTSPPQQPHSGVILEASTVAATVQQQLRGNAGGGGVQIESVSTPSAVVLERKPTKDGLTKVRNIATSSISADSMSLSSPPGTSVQSPRDFDKCETPLPQEVQQLPENLQNLLMGRIASARTTTKTRKIVIYVCAADSQDCCIEKGALHNTMYPELRDYCRSRGYELHIVDLHWKTGLEKQQDHEFPELCLGELSRQIEVAYVIPVLFLSNSLGTPLLPKTIENQDFEMALSIADNKELLQKWYQLDGHAQPPCYRLQPIASHIPGFKEDSPEEKERALSEWRSEIERTLDVMVNVFSQELRDTYLTTVVEQEVHNTVCMSQELARRCLWLYRACAPTGSQSQDPPSPGETELRRRLEALHKDLKTQLNEKHILRIPVRWVEGGLNLDLPDHAQYVTEVTSQLGKHLRALVDNIIEEDQAKSVLKSSYGIDSRLFQELMEQTSFCQRAAQCSINREAVLQEIKSYVIGESQHPLVVHGPQGCGKTTLIARAAQCCHTWQPEALLLLRFVSVSAQSHTTEQLLRTILDQCSVLTYGQQSWAVHNIQSYTELLPRLLAASCLHRPQIIMIDGIDQVKEYGTQNLDWLPVKLPENVKIIFSVADDSHVFAEIKKKITDSAALIAMPALGKLEAESILMASVMQYNHSVSSRVQDCVRSSVQDCTFPLYVKVLAWQTSWWTDKDHDIVPKGNIMDQLHLMLEELEVILGKERVEHALALVTATKTGLSDSEMLDLLSHDSAFHSQATYVLWAPGCLFWARLNKYLAPFLLWSSVDGPSTLHWRDDMLYNAVKQKYLGDQKRRQWAHQTLVHYYQGKWADELPPGMTGRHLPQPDKINMCYNRRKLDELPFQVFQLRGSILKEFLYNHSWLYVKLCGSDVYHVLEDITLEERSLTTNKGQEKDLLFLKKCLEESSCALAYDGRQFYSQMYGHLSAIYGSRGSKTHDLKKKPSSAEPNWESPEGYKYVKELYEVCCDPPVLSLLPLQLLVSGSSEAEGEKNVMDKLSVSAAAIGSGGAVEVEDLEQLCQFDMITRLVDNPDFVVTVSTEREEISVWDVHDAIPVRTLTGVTHPINLKTIDDTRCVVLCRRELRIYDLDSGKFVTRLKGVMNQKMPYYGLHDRAHLVALSRNRMYVNLMNLESGDCVTTFKAGEDRFLNSLLVSGDGRVLVCGDETQKPFPLLVWNLASRKLLYDLRIPHHDFVTSLAAITHEGHYVCCVAKEVDEPCPNFIVVYDLQSGTLFKKWKPGVNTVSLDISSRDGCVISGLEDARILVWDLITGNCRWCLCGHTAPVNFLRLDFHGGSFLSADSICRDRSLRLWDLNKGELLAVYTPERPVTSSEVTSGGHSVVLALRGRSHITTLQLRGPQVGNSVGSEHRCYGRPENTGKTFDLRDEPRAAER</sequence>
<evidence type="ECO:0000313" key="6">
    <source>
        <dbReference type="EMBL" id="PNF25715.1"/>
    </source>
</evidence>
<feature type="region of interest" description="Disordered" evidence="3">
    <location>
        <begin position="1420"/>
        <end position="1454"/>
    </location>
</feature>
<proteinExistence type="predicted"/>
<dbReference type="InParanoid" id="A0A2J7QAW1"/>
<feature type="compositionally biased region" description="Polar residues" evidence="3">
    <location>
        <begin position="31"/>
        <end position="46"/>
    </location>
</feature>
<gene>
    <name evidence="6" type="ORF">B7P43_G14794</name>
</gene>
<evidence type="ECO:0000256" key="1">
    <source>
        <dbReference type="ARBA" id="ARBA00022574"/>
    </source>
</evidence>
<keyword evidence="7" id="KW-1185">Reference proteome</keyword>